<evidence type="ECO:0000313" key="6">
    <source>
        <dbReference type="EMBL" id="OQE46772.1"/>
    </source>
</evidence>
<accession>A0A1V6V7Y7</accession>
<protein>
    <recommendedName>
        <fullName evidence="8">Zn(2)-C6 fungal-type domain-containing protein</fullName>
    </recommendedName>
</protein>
<dbReference type="GO" id="GO:0008270">
    <property type="term" value="F:zinc ion binding"/>
    <property type="evidence" value="ECO:0007669"/>
    <property type="project" value="InterPro"/>
</dbReference>
<dbReference type="InterPro" id="IPR021858">
    <property type="entry name" value="Fun_TF"/>
</dbReference>
<dbReference type="STRING" id="36646.A0A1V6V7Y7"/>
<dbReference type="PANTHER" id="PTHR37534:SF11">
    <property type="entry name" value="ZN(II)2CYS6 TRANSCRIPTION FACTOR (EUROFUNG)"/>
    <property type="match status" value="1"/>
</dbReference>
<evidence type="ECO:0000256" key="1">
    <source>
        <dbReference type="ARBA" id="ARBA00004123"/>
    </source>
</evidence>
<keyword evidence="2" id="KW-0805">Transcription regulation</keyword>
<comment type="caution">
    <text evidence="6">The sequence shown here is derived from an EMBL/GenBank/DDBJ whole genome shotgun (WGS) entry which is preliminary data.</text>
</comment>
<dbReference type="GO" id="GO:0000976">
    <property type="term" value="F:transcription cis-regulatory region binding"/>
    <property type="evidence" value="ECO:0007669"/>
    <property type="project" value="TreeGrafter"/>
</dbReference>
<dbReference type="AlphaFoldDB" id="A0A1V6V7Y7"/>
<evidence type="ECO:0000313" key="7">
    <source>
        <dbReference type="Proteomes" id="UP000191500"/>
    </source>
</evidence>
<dbReference type="GO" id="GO:0000981">
    <property type="term" value="F:DNA-binding transcription factor activity, RNA polymerase II-specific"/>
    <property type="evidence" value="ECO:0007669"/>
    <property type="project" value="InterPro"/>
</dbReference>
<evidence type="ECO:0000256" key="5">
    <source>
        <dbReference type="SAM" id="MobiDB-lite"/>
    </source>
</evidence>
<dbReference type="CDD" id="cd00067">
    <property type="entry name" value="GAL4"/>
    <property type="match status" value="1"/>
</dbReference>
<organism evidence="6 7">
    <name type="scientific">Penicillium coprophilum</name>
    <dbReference type="NCBI Taxonomy" id="36646"/>
    <lineage>
        <taxon>Eukaryota</taxon>
        <taxon>Fungi</taxon>
        <taxon>Dikarya</taxon>
        <taxon>Ascomycota</taxon>
        <taxon>Pezizomycotina</taxon>
        <taxon>Eurotiomycetes</taxon>
        <taxon>Eurotiomycetidae</taxon>
        <taxon>Eurotiales</taxon>
        <taxon>Aspergillaceae</taxon>
        <taxon>Penicillium</taxon>
    </lineage>
</organism>
<keyword evidence="4" id="KW-0539">Nucleus</keyword>
<evidence type="ECO:0000256" key="2">
    <source>
        <dbReference type="ARBA" id="ARBA00023015"/>
    </source>
</evidence>
<evidence type="ECO:0000256" key="4">
    <source>
        <dbReference type="ARBA" id="ARBA00023242"/>
    </source>
</evidence>
<dbReference type="PANTHER" id="PTHR37534">
    <property type="entry name" value="TRANSCRIPTIONAL ACTIVATOR PROTEIN UGA3"/>
    <property type="match status" value="1"/>
</dbReference>
<keyword evidence="3" id="KW-0804">Transcription</keyword>
<keyword evidence="7" id="KW-1185">Reference proteome</keyword>
<dbReference type="Proteomes" id="UP000191500">
    <property type="component" value="Unassembled WGS sequence"/>
</dbReference>
<comment type="subcellular location">
    <subcellularLocation>
        <location evidence="1">Nucleus</location>
    </subcellularLocation>
</comment>
<sequence length="663" mass="74407">MRRCLSAGDRIPVHTPTFGSLIGFSSDAPPSQMFFPQRKQHPQYLWFRIPTGADQNQEGAARGASSGECDEAKPSCHECTKRGHTCPGYQKQSLKWRYVFEGSEEPNQPTPPTKSPDTAATEFSELPVKHSTLQEKDNIQNETQSIWDTACPNLFDQLPNLDEPTDVWLYTESCSSGTVLARPEDELDGLSILRQRLANTTVPSFLIQLPVMLVQYYFHTVCNQWSSFDCPLNPFRIIVSRLWSRNAAIYFAIQSMSAASLANDFPTMRAIGIQTQQQAIACLNNGVQKGSTQTKDDEYFLALLMIGSTTGWHDASDLGLPYLRAAQDHLLRQERQCKNANSALAKQHPLFKQCLLWWNLLAAFVAEESPILDLENSVETSDTNLSVYLVDGEVLPHPWTGSLRYSLGLFYRTARVIRAARTSHRRRPQALDPTLIDLSSMAEELDLRQEAEHLEDRILFTGFSFYCGPVDIGDTNTPPSHFLTLAEAYRCTALLQIYHVFPDILEERLRSNQAADSERPIPALFLLLFPIATGWSSCSVEDARHTLALHIVSLLEQLPSTSGTKVMQPIVLACVSSDLVFSSGFVLGAAQHTIPSLSTLDVDIARARRKVKMRLSELTLILPKLPMQRIYNVVHETWDRADSGLEEFWLDVMLDLNLETIMG</sequence>
<dbReference type="EMBL" id="MDDG01000001">
    <property type="protein sequence ID" value="OQE46772.1"/>
    <property type="molecule type" value="Genomic_DNA"/>
</dbReference>
<feature type="region of interest" description="Disordered" evidence="5">
    <location>
        <begin position="102"/>
        <end position="121"/>
    </location>
</feature>
<evidence type="ECO:0000256" key="3">
    <source>
        <dbReference type="ARBA" id="ARBA00023163"/>
    </source>
</evidence>
<dbReference type="Pfam" id="PF11951">
    <property type="entry name" value="Fungal_trans_2"/>
    <property type="match status" value="1"/>
</dbReference>
<reference evidence="7" key="1">
    <citation type="journal article" date="2017" name="Nat. Microbiol.">
        <title>Global analysis of biosynthetic gene clusters reveals vast potential of secondary metabolite production in Penicillium species.</title>
        <authorList>
            <person name="Nielsen J.C."/>
            <person name="Grijseels S."/>
            <person name="Prigent S."/>
            <person name="Ji B."/>
            <person name="Dainat J."/>
            <person name="Nielsen K.F."/>
            <person name="Frisvad J.C."/>
            <person name="Workman M."/>
            <person name="Nielsen J."/>
        </authorList>
    </citation>
    <scope>NUCLEOTIDE SEQUENCE [LARGE SCALE GENOMIC DNA]</scope>
    <source>
        <strain evidence="7">IBT 31321</strain>
    </source>
</reference>
<evidence type="ECO:0008006" key="8">
    <source>
        <dbReference type="Google" id="ProtNLM"/>
    </source>
</evidence>
<gene>
    <name evidence="6" type="ORF">PENCOP_c001G05202</name>
</gene>
<proteinExistence type="predicted"/>
<dbReference type="InterPro" id="IPR001138">
    <property type="entry name" value="Zn2Cys6_DnaBD"/>
</dbReference>
<dbReference type="GO" id="GO:0005634">
    <property type="term" value="C:nucleus"/>
    <property type="evidence" value="ECO:0007669"/>
    <property type="project" value="UniProtKB-SubCell"/>
</dbReference>
<name>A0A1V6V7Y7_9EURO</name>
<dbReference type="GO" id="GO:0045944">
    <property type="term" value="P:positive regulation of transcription by RNA polymerase II"/>
    <property type="evidence" value="ECO:0007669"/>
    <property type="project" value="TreeGrafter"/>
</dbReference>